<keyword evidence="3" id="KW-1185">Reference proteome</keyword>
<accession>A0ABP8UHN7</accession>
<comment type="caution">
    <text evidence="2">The sequence shown here is derived from an EMBL/GenBank/DDBJ whole genome shotgun (WGS) entry which is preliminary data.</text>
</comment>
<proteinExistence type="predicted"/>
<sequence>MGGKKLGEIAEHYDTTDISQEIAEADLKRHEPLSSDELMIVSSIRLPKSTMDEVRAAAAELGVKPTALIRSWIEERLGPSEAATPLARRSGHVATQHSRP</sequence>
<dbReference type="Proteomes" id="UP001501442">
    <property type="component" value="Unassembled WGS sequence"/>
</dbReference>
<organism evidence="2 3">
    <name type="scientific">Actinoallomurus vinaceus</name>
    <dbReference type="NCBI Taxonomy" id="1080074"/>
    <lineage>
        <taxon>Bacteria</taxon>
        <taxon>Bacillati</taxon>
        <taxon>Actinomycetota</taxon>
        <taxon>Actinomycetes</taxon>
        <taxon>Streptosporangiales</taxon>
        <taxon>Thermomonosporaceae</taxon>
        <taxon>Actinoallomurus</taxon>
    </lineage>
</organism>
<feature type="region of interest" description="Disordered" evidence="1">
    <location>
        <begin position="80"/>
        <end position="100"/>
    </location>
</feature>
<gene>
    <name evidence="2" type="ORF">GCM10023196_056620</name>
</gene>
<evidence type="ECO:0008006" key="4">
    <source>
        <dbReference type="Google" id="ProtNLM"/>
    </source>
</evidence>
<reference evidence="3" key="1">
    <citation type="journal article" date="2019" name="Int. J. Syst. Evol. Microbiol.">
        <title>The Global Catalogue of Microorganisms (GCM) 10K type strain sequencing project: providing services to taxonomists for standard genome sequencing and annotation.</title>
        <authorList>
            <consortium name="The Broad Institute Genomics Platform"/>
            <consortium name="The Broad Institute Genome Sequencing Center for Infectious Disease"/>
            <person name="Wu L."/>
            <person name="Ma J."/>
        </authorList>
    </citation>
    <scope>NUCLEOTIDE SEQUENCE [LARGE SCALE GENOMIC DNA]</scope>
    <source>
        <strain evidence="3">JCM 17939</strain>
    </source>
</reference>
<evidence type="ECO:0000313" key="3">
    <source>
        <dbReference type="Proteomes" id="UP001501442"/>
    </source>
</evidence>
<dbReference type="RefSeq" id="WP_345434114.1">
    <property type="nucleotide sequence ID" value="NZ_BAABHK010000008.1"/>
</dbReference>
<name>A0ABP8UHN7_9ACTN</name>
<evidence type="ECO:0000313" key="2">
    <source>
        <dbReference type="EMBL" id="GAA4630611.1"/>
    </source>
</evidence>
<evidence type="ECO:0000256" key="1">
    <source>
        <dbReference type="SAM" id="MobiDB-lite"/>
    </source>
</evidence>
<protein>
    <recommendedName>
        <fullName evidence="4">CopG family transcriptional regulator</fullName>
    </recommendedName>
</protein>
<dbReference type="EMBL" id="BAABHK010000008">
    <property type="protein sequence ID" value="GAA4630611.1"/>
    <property type="molecule type" value="Genomic_DNA"/>
</dbReference>